<keyword evidence="2 5" id="KW-0479">Metal-binding</keyword>
<dbReference type="RefSeq" id="XP_060673318.1">
    <property type="nucleotide sequence ID" value="XM_060817335.1"/>
</dbReference>
<dbReference type="Pfam" id="PF03171">
    <property type="entry name" value="2OG-FeII_Oxy"/>
    <property type="match status" value="1"/>
</dbReference>
<dbReference type="InterPro" id="IPR044861">
    <property type="entry name" value="IPNS-like_FE2OG_OXY"/>
</dbReference>
<gene>
    <name evidence="8" type="primary">LOC132803792</name>
</gene>
<dbReference type="InterPro" id="IPR005123">
    <property type="entry name" value="Oxoglu/Fe-dep_dioxygenase_dom"/>
</dbReference>
<dbReference type="PROSITE" id="PS51471">
    <property type="entry name" value="FE2OG_OXY"/>
    <property type="match status" value="1"/>
</dbReference>
<dbReference type="Proteomes" id="UP001652623">
    <property type="component" value="Chromosome 5"/>
</dbReference>
<evidence type="ECO:0000256" key="2">
    <source>
        <dbReference type="ARBA" id="ARBA00022723"/>
    </source>
</evidence>
<organism evidence="7 8">
    <name type="scientific">Ziziphus jujuba</name>
    <name type="common">Chinese jujube</name>
    <name type="synonym">Ziziphus sativa</name>
    <dbReference type="NCBI Taxonomy" id="326968"/>
    <lineage>
        <taxon>Eukaryota</taxon>
        <taxon>Viridiplantae</taxon>
        <taxon>Streptophyta</taxon>
        <taxon>Embryophyta</taxon>
        <taxon>Tracheophyta</taxon>
        <taxon>Spermatophyta</taxon>
        <taxon>Magnoliopsida</taxon>
        <taxon>eudicotyledons</taxon>
        <taxon>Gunneridae</taxon>
        <taxon>Pentapetalae</taxon>
        <taxon>rosids</taxon>
        <taxon>fabids</taxon>
        <taxon>Rosales</taxon>
        <taxon>Rhamnaceae</taxon>
        <taxon>Paliureae</taxon>
        <taxon>Ziziphus</taxon>
    </lineage>
</organism>
<dbReference type="InterPro" id="IPR050295">
    <property type="entry name" value="Plant_2OG-oxidoreductases"/>
</dbReference>
<evidence type="ECO:0000256" key="5">
    <source>
        <dbReference type="RuleBase" id="RU003682"/>
    </source>
</evidence>
<feature type="domain" description="Fe2OG dioxygenase" evidence="6">
    <location>
        <begin position="207"/>
        <end position="307"/>
    </location>
</feature>
<keyword evidence="3" id="KW-0847">Vitamin C</keyword>
<keyword evidence="4 5" id="KW-0408">Iron</keyword>
<dbReference type="Pfam" id="PF14226">
    <property type="entry name" value="DIOX_N"/>
    <property type="match status" value="1"/>
</dbReference>
<evidence type="ECO:0000259" key="6">
    <source>
        <dbReference type="PROSITE" id="PS51471"/>
    </source>
</evidence>
<proteinExistence type="inferred from homology"/>
<dbReference type="InterPro" id="IPR026992">
    <property type="entry name" value="DIOX_N"/>
</dbReference>
<keyword evidence="7" id="KW-1185">Reference proteome</keyword>
<dbReference type="Gene3D" id="2.60.120.330">
    <property type="entry name" value="B-lactam Antibiotic, Isopenicillin N Synthase, Chain"/>
    <property type="match status" value="1"/>
</dbReference>
<dbReference type="GeneID" id="132803792"/>
<evidence type="ECO:0000256" key="3">
    <source>
        <dbReference type="ARBA" id="ARBA00022896"/>
    </source>
</evidence>
<reference evidence="8" key="1">
    <citation type="submission" date="2025-08" db="UniProtKB">
        <authorList>
            <consortium name="RefSeq"/>
        </authorList>
    </citation>
    <scope>IDENTIFICATION</scope>
    <source>
        <tissue evidence="8">Seedling</tissue>
    </source>
</reference>
<sequence>MEGAQGGSSSSSRGLFTSAMTLSQLGVSHVPQRYVLPPSQRPNPTTKYCPSANLPIVDLSSLQHPTLRPNVIHEIRMASKELGFFQVINHGIPHSVINHAMEAATEFFNLPIEEKMLLFSDYTHEPVRYGTSLNHVVDQVHYWRDFVKHYSHPISDWIHLWPSNPPTYKEKMGNYTKAIHVLQKQLMGLVFESLGLNPNYLEQEVENGAQVLAVNCYPPCPQPELTLGIPPHSDYGSLTILLQSCPGLQVMDSNKNWVSVPAIEGALIVQLGDQMEVMSNGQYKGVVHRATVNMANQRFSIASLHSLALSKKIGPAPQLVDEQHPKAYEEFSFQDFLDFISRNDIMKGRFIDTVKNNIP</sequence>
<evidence type="ECO:0000313" key="8">
    <source>
        <dbReference type="RefSeq" id="XP_060673318.1"/>
    </source>
</evidence>
<evidence type="ECO:0000313" key="7">
    <source>
        <dbReference type="Proteomes" id="UP001652623"/>
    </source>
</evidence>
<name>A0ABM4A9B4_ZIZJJ</name>
<dbReference type="SUPFAM" id="SSF51197">
    <property type="entry name" value="Clavaminate synthase-like"/>
    <property type="match status" value="1"/>
</dbReference>
<evidence type="ECO:0000256" key="4">
    <source>
        <dbReference type="ARBA" id="ARBA00023004"/>
    </source>
</evidence>
<keyword evidence="5" id="KW-0560">Oxidoreductase</keyword>
<dbReference type="PANTHER" id="PTHR47991">
    <property type="entry name" value="OXOGLUTARATE/IRON-DEPENDENT DIOXYGENASE"/>
    <property type="match status" value="1"/>
</dbReference>
<comment type="similarity">
    <text evidence="1 5">Belongs to the iron/ascorbate-dependent oxidoreductase family.</text>
</comment>
<protein>
    <submittedName>
        <fullName evidence="8">Flavanone 3-dioxygenase 3-like</fullName>
    </submittedName>
</protein>
<accession>A0ABM4A9B4</accession>
<dbReference type="InterPro" id="IPR027443">
    <property type="entry name" value="IPNS-like_sf"/>
</dbReference>
<evidence type="ECO:0000256" key="1">
    <source>
        <dbReference type="ARBA" id="ARBA00008056"/>
    </source>
</evidence>